<dbReference type="EMBL" id="KE524984">
    <property type="protein sequence ID" value="KFB39522.1"/>
    <property type="molecule type" value="Genomic_DNA"/>
</dbReference>
<evidence type="ECO:0000313" key="3">
    <source>
        <dbReference type="EnsemblMetazoa" id="ASIC006864-PA"/>
    </source>
</evidence>
<sequence length="97" mass="10878">MNVREIPPAGESRRIASPHRTVGRDWLRKGAPVSNSFHDGVDRKSVSVCAAPLSMTMQPPFKVFRVRLHDGIRHHSTETRRAGIRTPKWDGGGFRHG</sequence>
<accession>A0A084VNH8</accession>
<reference evidence="2 4" key="1">
    <citation type="journal article" date="2014" name="BMC Genomics">
        <title>Genome sequence of Anopheles sinensis provides insight into genetics basis of mosquito competence for malaria parasites.</title>
        <authorList>
            <person name="Zhou D."/>
            <person name="Zhang D."/>
            <person name="Ding G."/>
            <person name="Shi L."/>
            <person name="Hou Q."/>
            <person name="Ye Y."/>
            <person name="Xu Y."/>
            <person name="Zhou H."/>
            <person name="Xiong C."/>
            <person name="Li S."/>
            <person name="Yu J."/>
            <person name="Hong S."/>
            <person name="Yu X."/>
            <person name="Zou P."/>
            <person name="Chen C."/>
            <person name="Chang X."/>
            <person name="Wang W."/>
            <person name="Lv Y."/>
            <person name="Sun Y."/>
            <person name="Ma L."/>
            <person name="Shen B."/>
            <person name="Zhu C."/>
        </authorList>
    </citation>
    <scope>NUCLEOTIDE SEQUENCE [LARGE SCALE GENOMIC DNA]</scope>
</reference>
<feature type="region of interest" description="Disordered" evidence="1">
    <location>
        <begin position="1"/>
        <end position="23"/>
    </location>
</feature>
<dbReference type="AlphaFoldDB" id="A0A084VNH8"/>
<name>A0A084VNH8_ANOSI</name>
<proteinExistence type="predicted"/>
<feature type="region of interest" description="Disordered" evidence="1">
    <location>
        <begin position="75"/>
        <end position="97"/>
    </location>
</feature>
<keyword evidence="2" id="KW-0282">Flagellum</keyword>
<dbReference type="VEuPathDB" id="VectorBase:ASIC006864"/>
<evidence type="ECO:0000313" key="4">
    <source>
        <dbReference type="Proteomes" id="UP000030765"/>
    </source>
</evidence>
<keyword evidence="4" id="KW-1185">Reference proteome</keyword>
<organism evidence="2">
    <name type="scientific">Anopheles sinensis</name>
    <name type="common">Mosquito</name>
    <dbReference type="NCBI Taxonomy" id="74873"/>
    <lineage>
        <taxon>Eukaryota</taxon>
        <taxon>Metazoa</taxon>
        <taxon>Ecdysozoa</taxon>
        <taxon>Arthropoda</taxon>
        <taxon>Hexapoda</taxon>
        <taxon>Insecta</taxon>
        <taxon>Pterygota</taxon>
        <taxon>Neoptera</taxon>
        <taxon>Endopterygota</taxon>
        <taxon>Diptera</taxon>
        <taxon>Nematocera</taxon>
        <taxon>Culicoidea</taxon>
        <taxon>Culicidae</taxon>
        <taxon>Anophelinae</taxon>
        <taxon>Anopheles</taxon>
    </lineage>
</organism>
<dbReference type="EnsemblMetazoa" id="ASIC006864-RA">
    <property type="protein sequence ID" value="ASIC006864-PA"/>
    <property type="gene ID" value="ASIC006864"/>
</dbReference>
<evidence type="ECO:0000256" key="1">
    <source>
        <dbReference type="SAM" id="MobiDB-lite"/>
    </source>
</evidence>
<protein>
    <submittedName>
        <fullName evidence="2 3">Flagellar basal body rod modification protein</fullName>
    </submittedName>
</protein>
<keyword evidence="2" id="KW-0969">Cilium</keyword>
<dbReference type="EMBL" id="ATLV01014757">
    <property type="status" value="NOT_ANNOTATED_CDS"/>
    <property type="molecule type" value="Genomic_DNA"/>
</dbReference>
<gene>
    <name evidence="2" type="ORF">ZHAS_00006864</name>
</gene>
<keyword evidence="2" id="KW-0966">Cell projection</keyword>
<dbReference type="Proteomes" id="UP000030765">
    <property type="component" value="Unassembled WGS sequence"/>
</dbReference>
<reference evidence="3" key="2">
    <citation type="submission" date="2020-05" db="UniProtKB">
        <authorList>
            <consortium name="EnsemblMetazoa"/>
        </authorList>
    </citation>
    <scope>IDENTIFICATION</scope>
</reference>
<evidence type="ECO:0000313" key="2">
    <source>
        <dbReference type="EMBL" id="KFB39522.1"/>
    </source>
</evidence>